<dbReference type="Gene3D" id="3.30.70.1730">
    <property type="match status" value="1"/>
</dbReference>
<keyword evidence="8" id="KW-1185">Reference proteome</keyword>
<dbReference type="CTD" id="36058"/>
<comment type="subunit">
    <text evidence="5">Associates with the pre-60S ribosomal particle.</text>
</comment>
<dbReference type="InterPro" id="IPR051742">
    <property type="entry name" value="Ribosome_Assembly_uL10"/>
</dbReference>
<evidence type="ECO:0000256" key="6">
    <source>
        <dbReference type="SAM" id="MobiDB-lite"/>
    </source>
</evidence>
<evidence type="ECO:0000256" key="4">
    <source>
        <dbReference type="ARBA" id="ARBA00023242"/>
    </source>
</evidence>
<evidence type="ECO:0000256" key="5">
    <source>
        <dbReference type="RuleBase" id="RU364039"/>
    </source>
</evidence>
<dbReference type="GO" id="GO:0000027">
    <property type="term" value="P:ribosomal large subunit assembly"/>
    <property type="evidence" value="ECO:0007669"/>
    <property type="project" value="InterPro"/>
</dbReference>
<dbReference type="KEGG" id="foc:113207390"/>
<dbReference type="Gene3D" id="3.90.105.20">
    <property type="match status" value="1"/>
</dbReference>
<feature type="region of interest" description="Disordered" evidence="6">
    <location>
        <begin position="218"/>
        <end position="267"/>
    </location>
</feature>
<accession>A0A6J1SEV1</accession>
<dbReference type="InterPro" id="IPR033867">
    <property type="entry name" value="Mrt4"/>
</dbReference>
<dbReference type="GO" id="GO:0003723">
    <property type="term" value="F:RNA binding"/>
    <property type="evidence" value="ECO:0007669"/>
    <property type="project" value="TreeGrafter"/>
</dbReference>
<evidence type="ECO:0000313" key="9">
    <source>
        <dbReference type="RefSeq" id="XP_026279724.1"/>
    </source>
</evidence>
<evidence type="ECO:0000256" key="2">
    <source>
        <dbReference type="ARBA" id="ARBA00008889"/>
    </source>
</evidence>
<dbReference type="RefSeq" id="XP_026279724.1">
    <property type="nucleotide sequence ID" value="XM_026423939.2"/>
</dbReference>
<dbReference type="OrthoDB" id="10262308at2759"/>
<keyword evidence="4 5" id="KW-0539">Nucleus</keyword>
<dbReference type="GeneID" id="113207390"/>
<dbReference type="CDD" id="cd05796">
    <property type="entry name" value="Ribosomal_P0_like"/>
    <property type="match status" value="1"/>
</dbReference>
<evidence type="ECO:0000256" key="1">
    <source>
        <dbReference type="ARBA" id="ARBA00004046"/>
    </source>
</evidence>
<name>A0A6J1SEV1_FRAOC</name>
<dbReference type="GO" id="GO:0005730">
    <property type="term" value="C:nucleolus"/>
    <property type="evidence" value="ECO:0007669"/>
    <property type="project" value="UniProtKB-SubCell"/>
</dbReference>
<evidence type="ECO:0000313" key="8">
    <source>
        <dbReference type="Proteomes" id="UP000504606"/>
    </source>
</evidence>
<dbReference type="InterPro" id="IPR043164">
    <property type="entry name" value="Ribosomal_uL10-like_insert_sf"/>
</dbReference>
<feature type="compositionally biased region" description="Acidic residues" evidence="6">
    <location>
        <begin position="240"/>
        <end position="267"/>
    </location>
</feature>
<dbReference type="PANTHER" id="PTHR45841">
    <property type="entry name" value="MRNA TURNOVER PROTEIN 4 MRTO4"/>
    <property type="match status" value="1"/>
</dbReference>
<dbReference type="PANTHER" id="PTHR45841:SF1">
    <property type="entry name" value="MRNA TURNOVER PROTEIN 4 HOMOLOG"/>
    <property type="match status" value="1"/>
</dbReference>
<evidence type="ECO:0000256" key="3">
    <source>
        <dbReference type="ARBA" id="ARBA00022490"/>
    </source>
</evidence>
<dbReference type="GO" id="GO:0030687">
    <property type="term" value="C:preribosome, large subunit precursor"/>
    <property type="evidence" value="ECO:0007669"/>
    <property type="project" value="TreeGrafter"/>
</dbReference>
<comment type="subcellular location">
    <subcellularLocation>
        <location evidence="5">Cytoplasm</location>
    </subcellularLocation>
    <subcellularLocation>
        <location evidence="5">Nucleus</location>
        <location evidence="5">Nucleolus</location>
    </subcellularLocation>
</comment>
<organism evidence="8 9">
    <name type="scientific">Frankliniella occidentalis</name>
    <name type="common">Western flower thrips</name>
    <name type="synonym">Euthrips occidentalis</name>
    <dbReference type="NCBI Taxonomy" id="133901"/>
    <lineage>
        <taxon>Eukaryota</taxon>
        <taxon>Metazoa</taxon>
        <taxon>Ecdysozoa</taxon>
        <taxon>Arthropoda</taxon>
        <taxon>Hexapoda</taxon>
        <taxon>Insecta</taxon>
        <taxon>Pterygota</taxon>
        <taxon>Neoptera</taxon>
        <taxon>Paraneoptera</taxon>
        <taxon>Thysanoptera</taxon>
        <taxon>Terebrantia</taxon>
        <taxon>Thripoidea</taxon>
        <taxon>Thripidae</taxon>
        <taxon>Frankliniella</taxon>
    </lineage>
</organism>
<reference evidence="9" key="1">
    <citation type="submission" date="2025-08" db="UniProtKB">
        <authorList>
            <consortium name="RefSeq"/>
        </authorList>
    </citation>
    <scope>IDENTIFICATION</scope>
    <source>
        <tissue evidence="9">Whole organism</tissue>
    </source>
</reference>
<dbReference type="GO" id="GO:0005737">
    <property type="term" value="C:cytoplasm"/>
    <property type="evidence" value="ECO:0007669"/>
    <property type="project" value="UniProtKB-SubCell"/>
</dbReference>
<sequence>MPKSKRDKKISLTNTAKKGLQFKQQSVEEVRKCVDSYERIFVFSVENMRNGKLKDLRDDWKKDSRFFFGKNKVMQLGLGKSKEDEPHLNLHRLSKQLIGQCGLLFTNRSKQEVVDFFETFTAPDYARSGFVSTEEIILPEGPLPDFAHSLEPHLRQLGMPTSLQKGVITLVKDYTVCKKGTVLTPDQARILKLMGRQMAEFRVTLKCMWDKDGGKIKKFKNETKNSQNGTEENFSLRMDAEEDMDENGEDNENDDDEMDAEGGDEED</sequence>
<proteinExistence type="inferred from homology"/>
<evidence type="ECO:0000259" key="7">
    <source>
        <dbReference type="Pfam" id="PF17777"/>
    </source>
</evidence>
<keyword evidence="3 5" id="KW-0963">Cytoplasm</keyword>
<comment type="function">
    <text evidence="1 5">Component of the ribosome assembly machinery. Nuclear paralog of the ribosomal protein P0, it binds pre-60S subunits at an early stage of assembly in the nucleolus, and is replaced by P0 in cytoplasmic pre-60S subunits and mature 80S ribosomes.</text>
</comment>
<dbReference type="FunFam" id="3.30.70.1730:FF:000004">
    <property type="entry name" value="Ribosome assembly factor mrt4"/>
    <property type="match status" value="1"/>
</dbReference>
<dbReference type="FunFam" id="3.90.105.20:FF:000003">
    <property type="entry name" value="Ribosome assembly factor mrt4"/>
    <property type="match status" value="1"/>
</dbReference>
<feature type="compositionally biased region" description="Polar residues" evidence="6">
    <location>
        <begin position="224"/>
        <end position="233"/>
    </location>
</feature>
<dbReference type="InterPro" id="IPR001790">
    <property type="entry name" value="Ribosomal_uL10"/>
</dbReference>
<dbReference type="GO" id="GO:0006364">
    <property type="term" value="P:rRNA processing"/>
    <property type="evidence" value="ECO:0007669"/>
    <property type="project" value="TreeGrafter"/>
</dbReference>
<gene>
    <name evidence="9" type="primary">LOC113207390</name>
</gene>
<dbReference type="Pfam" id="PF00466">
    <property type="entry name" value="Ribosomal_L10"/>
    <property type="match status" value="1"/>
</dbReference>
<dbReference type="Pfam" id="PF17777">
    <property type="entry name" value="RL10P_insert"/>
    <property type="match status" value="1"/>
</dbReference>
<keyword evidence="5" id="KW-0690">Ribosome biogenesis</keyword>
<protein>
    <recommendedName>
        <fullName evidence="5">Ribosome assembly factor mrt4</fullName>
    </recommendedName>
</protein>
<dbReference type="SUPFAM" id="SSF160369">
    <property type="entry name" value="Ribosomal protein L10-like"/>
    <property type="match status" value="1"/>
</dbReference>
<dbReference type="Proteomes" id="UP000504606">
    <property type="component" value="Unplaced"/>
</dbReference>
<dbReference type="InterPro" id="IPR040637">
    <property type="entry name" value="Ribosomal_uL10-like_insert"/>
</dbReference>
<dbReference type="GO" id="GO:0000956">
    <property type="term" value="P:nuclear-transcribed mRNA catabolic process"/>
    <property type="evidence" value="ECO:0007669"/>
    <property type="project" value="TreeGrafter"/>
</dbReference>
<comment type="similarity">
    <text evidence="2 5">Belongs to the universal ribosomal protein uL10 family.</text>
</comment>
<feature type="domain" description="Large ribosomal subunit protein uL10-like insertion" evidence="7">
    <location>
        <begin position="126"/>
        <end position="195"/>
    </location>
</feature>
<dbReference type="AlphaFoldDB" id="A0A6J1SEV1"/>
<dbReference type="InterPro" id="IPR043141">
    <property type="entry name" value="Ribosomal_uL10-like_sf"/>
</dbReference>